<protein>
    <submittedName>
        <fullName evidence="1">Alkaline phosphatase family protein</fullName>
    </submittedName>
</protein>
<evidence type="ECO:0000313" key="2">
    <source>
        <dbReference type="Proteomes" id="UP000290218"/>
    </source>
</evidence>
<accession>A0A4Q1C5M3</accession>
<dbReference type="GO" id="GO:0016787">
    <property type="term" value="F:hydrolase activity"/>
    <property type="evidence" value="ECO:0007669"/>
    <property type="project" value="UniProtKB-ARBA"/>
</dbReference>
<dbReference type="CDD" id="cd16018">
    <property type="entry name" value="Enpp"/>
    <property type="match status" value="1"/>
</dbReference>
<dbReference type="PANTHER" id="PTHR10151:SF120">
    <property type="entry name" value="BIS(5'-ADENOSYL)-TRIPHOSPHATASE"/>
    <property type="match status" value="1"/>
</dbReference>
<name>A0A4Q1C5M3_9BACT</name>
<dbReference type="Proteomes" id="UP000290218">
    <property type="component" value="Unassembled WGS sequence"/>
</dbReference>
<dbReference type="Pfam" id="PF01663">
    <property type="entry name" value="Phosphodiest"/>
    <property type="match status" value="1"/>
</dbReference>
<keyword evidence="2" id="KW-1185">Reference proteome</keyword>
<comment type="caution">
    <text evidence="1">The sequence shown here is derived from an EMBL/GenBank/DDBJ whole genome shotgun (WGS) entry which is preliminary data.</text>
</comment>
<dbReference type="EMBL" id="SDHX01000002">
    <property type="protein sequence ID" value="RXK53727.1"/>
    <property type="molecule type" value="Genomic_DNA"/>
</dbReference>
<dbReference type="SUPFAM" id="SSF53649">
    <property type="entry name" value="Alkaline phosphatase-like"/>
    <property type="match status" value="1"/>
</dbReference>
<evidence type="ECO:0000313" key="1">
    <source>
        <dbReference type="EMBL" id="RXK53727.1"/>
    </source>
</evidence>
<dbReference type="Gene3D" id="3.30.1360.180">
    <property type="match status" value="1"/>
</dbReference>
<dbReference type="PANTHER" id="PTHR10151">
    <property type="entry name" value="ECTONUCLEOTIDE PYROPHOSPHATASE/PHOSPHODIESTERASE"/>
    <property type="match status" value="1"/>
</dbReference>
<dbReference type="InterPro" id="IPR002591">
    <property type="entry name" value="Phosphodiest/P_Trfase"/>
</dbReference>
<proteinExistence type="predicted"/>
<sequence>MPGTCRLRGSRQTLVSRFMRRLLLLPLLTVWLGLVSCQSPQRSAGDGPLIVISLDGFRWDYLDKHPAPTLRRLAAAGVHARRLTPSYPARTFPNHYTLVTGLRPEHHGIVNNQFHDPALGADFGKTSTAPAWWNGGEPVWVTAESQGRRAATYMWPGGEAEIRGRRPSEHIPFSKTPTESERVDAVLAWLARPVTERPRLCLLYFDAVDIMGHNHGPEAPETAAAVQQVDAALARLLTGLEKLGLGDTTNLVVVSDHGLAETSPERVVFFDDLLDLSLVTVEANGPHGGVRPKPGVNAAALVAAIRAKAPPQVQVYLREELPARLHYRASERIPPILFVLQPGWCIEARTGWAMFKAFYNRGNHGWDPATPKMGALFIAHGPAFRRQVTLANAENVDVYNLLCAVLGLTPAANDGGDTLARAALRR</sequence>
<gene>
    <name evidence="1" type="ORF">ESB00_18755</name>
</gene>
<dbReference type="Gene3D" id="3.40.720.10">
    <property type="entry name" value="Alkaline Phosphatase, subunit A"/>
    <property type="match status" value="1"/>
</dbReference>
<reference evidence="1 2" key="1">
    <citation type="submission" date="2019-01" db="EMBL/GenBank/DDBJ databases">
        <title>Lacunisphaera sp. strain TWA-58.</title>
        <authorList>
            <person name="Chen W.-M."/>
        </authorList>
    </citation>
    <scope>NUCLEOTIDE SEQUENCE [LARGE SCALE GENOMIC DNA]</scope>
    <source>
        <strain evidence="1 2">TWA-58</strain>
    </source>
</reference>
<organism evidence="1 2">
    <name type="scientific">Oleiharenicola lentus</name>
    <dbReference type="NCBI Taxonomy" id="2508720"/>
    <lineage>
        <taxon>Bacteria</taxon>
        <taxon>Pseudomonadati</taxon>
        <taxon>Verrucomicrobiota</taxon>
        <taxon>Opitutia</taxon>
        <taxon>Opitutales</taxon>
        <taxon>Opitutaceae</taxon>
        <taxon>Oleiharenicola</taxon>
    </lineage>
</organism>
<dbReference type="InterPro" id="IPR017850">
    <property type="entry name" value="Alkaline_phosphatase_core_sf"/>
</dbReference>
<dbReference type="AlphaFoldDB" id="A0A4Q1C5M3"/>
<dbReference type="OrthoDB" id="9779418at2"/>